<name>A0A8S5L6X0_9CAUD</name>
<dbReference type="EMBL" id="BK014646">
    <property type="protein sequence ID" value="DAD65654.1"/>
    <property type="molecule type" value="Genomic_DNA"/>
</dbReference>
<feature type="compositionally biased region" description="Pro residues" evidence="1">
    <location>
        <begin position="106"/>
        <end position="118"/>
    </location>
</feature>
<reference evidence="2" key="1">
    <citation type="journal article" date="2021" name="Proc. Natl. Acad. Sci. U.S.A.">
        <title>A Catalog of Tens of Thousands of Viruses from Human Metagenomes Reveals Hidden Associations with Chronic Diseases.</title>
        <authorList>
            <person name="Tisza M.J."/>
            <person name="Buck C.B."/>
        </authorList>
    </citation>
    <scope>NUCLEOTIDE SEQUENCE</scope>
    <source>
        <strain evidence="2">Ct45W1</strain>
    </source>
</reference>
<evidence type="ECO:0000313" key="2">
    <source>
        <dbReference type="EMBL" id="DAD65654.1"/>
    </source>
</evidence>
<evidence type="ECO:0000256" key="1">
    <source>
        <dbReference type="SAM" id="MobiDB-lite"/>
    </source>
</evidence>
<organism evidence="2">
    <name type="scientific">Siphoviridae sp. ct45W1</name>
    <dbReference type="NCBI Taxonomy" id="2823562"/>
    <lineage>
        <taxon>Viruses</taxon>
        <taxon>Duplodnaviria</taxon>
        <taxon>Heunggongvirae</taxon>
        <taxon>Uroviricota</taxon>
        <taxon>Caudoviricetes</taxon>
    </lineage>
</organism>
<dbReference type="Gene3D" id="1.20.5.320">
    <property type="entry name" value="6-Phosphogluconate Dehydrogenase, domain 3"/>
    <property type="match status" value="1"/>
</dbReference>
<accession>A0A8S5L6X0</accession>
<feature type="region of interest" description="Disordered" evidence="1">
    <location>
        <begin position="132"/>
        <end position="151"/>
    </location>
</feature>
<protein>
    <submittedName>
        <fullName evidence="2">Nucleoid-associated protein</fullName>
    </submittedName>
</protein>
<proteinExistence type="predicted"/>
<feature type="region of interest" description="Disordered" evidence="1">
    <location>
        <begin position="87"/>
        <end position="127"/>
    </location>
</feature>
<sequence>MAARSITFVSPAAGWVQVSPVLPAAGGVDVTNLPDVALRETPGRGTYSITWDDEGWSDWSASGAVSDGGSVQTTSDLTPAGIQAMLEASAAKTSAKPSGGAGTPGPAGPPGPPGPPGRPGDAGPSNLLVLEKTQPVPSGTPANTVLVRKVG</sequence>